<evidence type="ECO:0000313" key="4">
    <source>
        <dbReference type="EMBL" id="KAL3308605.1"/>
    </source>
</evidence>
<dbReference type="EMBL" id="JBJKFK010004977">
    <property type="protein sequence ID" value="KAL3308605.1"/>
    <property type="molecule type" value="Genomic_DNA"/>
</dbReference>
<comment type="caution">
    <text evidence="4">The sequence shown here is derived from an EMBL/GenBank/DDBJ whole genome shotgun (WGS) entry which is preliminary data.</text>
</comment>
<dbReference type="PRINTS" id="PR00008">
    <property type="entry name" value="DAGPEDOMAIN"/>
</dbReference>
<protein>
    <recommendedName>
        <fullName evidence="3">Phorbol-ester/DAG-type domain-containing protein</fullName>
    </recommendedName>
</protein>
<organism evidence="4 5">
    <name type="scientific">Cichlidogyrus casuarinus</name>
    <dbReference type="NCBI Taxonomy" id="1844966"/>
    <lineage>
        <taxon>Eukaryota</taxon>
        <taxon>Metazoa</taxon>
        <taxon>Spiralia</taxon>
        <taxon>Lophotrochozoa</taxon>
        <taxon>Platyhelminthes</taxon>
        <taxon>Monogenea</taxon>
        <taxon>Monopisthocotylea</taxon>
        <taxon>Dactylogyridea</taxon>
        <taxon>Ancyrocephalidae</taxon>
        <taxon>Cichlidogyrus</taxon>
    </lineage>
</organism>
<dbReference type="PROSITE" id="PS50081">
    <property type="entry name" value="ZF_DAG_PE_2"/>
    <property type="match status" value="1"/>
</dbReference>
<keyword evidence="1" id="KW-0479">Metal-binding</keyword>
<feature type="domain" description="Phorbol-ester/DAG-type" evidence="3">
    <location>
        <begin position="49"/>
        <end position="83"/>
    </location>
</feature>
<dbReference type="Gene3D" id="3.30.60.20">
    <property type="match status" value="1"/>
</dbReference>
<dbReference type="SUPFAM" id="SSF57889">
    <property type="entry name" value="Cysteine-rich domain"/>
    <property type="match status" value="1"/>
</dbReference>
<keyword evidence="5" id="KW-1185">Reference proteome</keyword>
<dbReference type="InterPro" id="IPR002219">
    <property type="entry name" value="PKC_DAG/PE"/>
</dbReference>
<accession>A0ABD2PN88</accession>
<evidence type="ECO:0000256" key="2">
    <source>
        <dbReference type="ARBA" id="ARBA00022833"/>
    </source>
</evidence>
<name>A0ABD2PN88_9PLAT</name>
<dbReference type="Pfam" id="PF00130">
    <property type="entry name" value="C1_1"/>
    <property type="match status" value="1"/>
</dbReference>
<dbReference type="Proteomes" id="UP001626550">
    <property type="component" value="Unassembled WGS sequence"/>
</dbReference>
<dbReference type="GO" id="GO:0046872">
    <property type="term" value="F:metal ion binding"/>
    <property type="evidence" value="ECO:0007669"/>
    <property type="project" value="UniProtKB-KW"/>
</dbReference>
<evidence type="ECO:0000256" key="1">
    <source>
        <dbReference type="ARBA" id="ARBA00022723"/>
    </source>
</evidence>
<gene>
    <name evidence="4" type="ORF">Ciccas_012861</name>
</gene>
<proteinExistence type="predicted"/>
<dbReference type="InterPro" id="IPR046349">
    <property type="entry name" value="C1-like_sf"/>
</dbReference>
<dbReference type="AlphaFoldDB" id="A0ABD2PN88"/>
<reference evidence="4 5" key="1">
    <citation type="submission" date="2024-11" db="EMBL/GenBank/DDBJ databases">
        <title>Adaptive evolution of stress response genes in parasites aligns with host niche diversity.</title>
        <authorList>
            <person name="Hahn C."/>
            <person name="Resl P."/>
        </authorList>
    </citation>
    <scope>NUCLEOTIDE SEQUENCE [LARGE SCALE GENOMIC DNA]</scope>
    <source>
        <strain evidence="4">EGGRZ-B1_66</strain>
        <tissue evidence="4">Body</tissue>
    </source>
</reference>
<evidence type="ECO:0000259" key="3">
    <source>
        <dbReference type="PROSITE" id="PS50081"/>
    </source>
</evidence>
<dbReference type="InterPro" id="IPR020454">
    <property type="entry name" value="DAG/PE-bd"/>
</dbReference>
<evidence type="ECO:0000313" key="5">
    <source>
        <dbReference type="Proteomes" id="UP001626550"/>
    </source>
</evidence>
<sequence length="83" mass="9405">MSIDNEFAVAEADRPADGDIVEPSHLPSSGWPIKRRGAVKNPKVHEYKGHEFIAKYFSQFTFCSHCNQFLWGVTGKQGYQCRS</sequence>
<keyword evidence="2" id="KW-0862">Zinc</keyword>